<evidence type="ECO:0000259" key="11">
    <source>
        <dbReference type="Pfam" id="PF08263"/>
    </source>
</evidence>
<dbReference type="InterPro" id="IPR001611">
    <property type="entry name" value="Leu-rich_rpt"/>
</dbReference>
<dbReference type="SMART" id="SM00369">
    <property type="entry name" value="LRR_TYP"/>
    <property type="match status" value="3"/>
</dbReference>
<evidence type="ECO:0000256" key="5">
    <source>
        <dbReference type="ARBA" id="ARBA00022729"/>
    </source>
</evidence>
<dbReference type="InterPro" id="IPR013210">
    <property type="entry name" value="LRR_N_plant-typ"/>
</dbReference>
<keyword evidence="6" id="KW-0677">Repeat</keyword>
<evidence type="ECO:0000256" key="2">
    <source>
        <dbReference type="ARBA" id="ARBA00009592"/>
    </source>
</evidence>
<evidence type="ECO:0000256" key="8">
    <source>
        <dbReference type="ARBA" id="ARBA00023136"/>
    </source>
</evidence>
<evidence type="ECO:0000313" key="12">
    <source>
        <dbReference type="EMBL" id="GKV53097.1"/>
    </source>
</evidence>
<feature type="signal peptide" evidence="10">
    <location>
        <begin position="1"/>
        <end position="24"/>
    </location>
</feature>
<evidence type="ECO:0000256" key="9">
    <source>
        <dbReference type="ARBA" id="ARBA00023180"/>
    </source>
</evidence>
<evidence type="ECO:0000256" key="1">
    <source>
        <dbReference type="ARBA" id="ARBA00004479"/>
    </source>
</evidence>
<dbReference type="InterPro" id="IPR032675">
    <property type="entry name" value="LRR_dom_sf"/>
</dbReference>
<evidence type="ECO:0000256" key="3">
    <source>
        <dbReference type="ARBA" id="ARBA00022614"/>
    </source>
</evidence>
<dbReference type="PANTHER" id="PTHR48060:SF21">
    <property type="entry name" value="L DOMAIN-LIKE PROTEIN"/>
    <property type="match status" value="1"/>
</dbReference>
<protein>
    <recommendedName>
        <fullName evidence="11">Leucine-rich repeat-containing N-terminal plant-type domain-containing protein</fullName>
    </recommendedName>
</protein>
<keyword evidence="8" id="KW-0472">Membrane</keyword>
<dbReference type="PANTHER" id="PTHR48060">
    <property type="entry name" value="DNA DAMAGE-REPAIR/TOLERATION PROTEIN DRT100"/>
    <property type="match status" value="1"/>
</dbReference>
<evidence type="ECO:0000256" key="4">
    <source>
        <dbReference type="ARBA" id="ARBA00022692"/>
    </source>
</evidence>
<dbReference type="Pfam" id="PF00560">
    <property type="entry name" value="LRR_1"/>
    <property type="match status" value="2"/>
</dbReference>
<accession>A0AAV5MX07</accession>
<sequence>MDNTIMGFIFLPMLLMECFMAALAMSEPNFTTDQFALLEFKAHITSDPLNIMSSNWTSATSICNWVGVSCGALHRRVTTLDLPNMNLTGSLPPKLGNLSFLVSLNLSRNNFHGHLPSEFGKLQRLRLIDLSHNFLYGSIADDIWLLSKLEIFRVGSNQLTGTISRNIGEIPQEIGNLHNLERFVAGNAGFFGFIPPNIFNISSLRWICLYTNNLFGTLPIDLCYHLPNLEVLYLDENQLQGSIPSSIGKCKKLKGLSLGNNRFTGYIPRSIGNLTELIEIYLGDNNLEGESITRLNSLKYRKMQEALGFVSRE</sequence>
<dbReference type="EMBL" id="BPVZ01001071">
    <property type="protein sequence ID" value="GKV53097.1"/>
    <property type="molecule type" value="Genomic_DNA"/>
</dbReference>
<dbReference type="InterPro" id="IPR003591">
    <property type="entry name" value="Leu-rich_rpt_typical-subtyp"/>
</dbReference>
<organism evidence="12 13">
    <name type="scientific">Rubroshorea leprosula</name>
    <dbReference type="NCBI Taxonomy" id="152421"/>
    <lineage>
        <taxon>Eukaryota</taxon>
        <taxon>Viridiplantae</taxon>
        <taxon>Streptophyta</taxon>
        <taxon>Embryophyta</taxon>
        <taxon>Tracheophyta</taxon>
        <taxon>Spermatophyta</taxon>
        <taxon>Magnoliopsida</taxon>
        <taxon>eudicotyledons</taxon>
        <taxon>Gunneridae</taxon>
        <taxon>Pentapetalae</taxon>
        <taxon>rosids</taxon>
        <taxon>malvids</taxon>
        <taxon>Malvales</taxon>
        <taxon>Dipterocarpaceae</taxon>
        <taxon>Rubroshorea</taxon>
    </lineage>
</organism>
<dbReference type="AlphaFoldDB" id="A0AAV5MX07"/>
<keyword evidence="7" id="KW-1133">Transmembrane helix</keyword>
<dbReference type="InterPro" id="IPR053211">
    <property type="entry name" value="DNA_repair-toleration"/>
</dbReference>
<dbReference type="Gene3D" id="3.80.10.10">
    <property type="entry name" value="Ribonuclease Inhibitor"/>
    <property type="match status" value="2"/>
</dbReference>
<gene>
    <name evidence="12" type="ORF">SLEP1_g59644</name>
</gene>
<dbReference type="Pfam" id="PF08263">
    <property type="entry name" value="LRRNT_2"/>
    <property type="match status" value="1"/>
</dbReference>
<evidence type="ECO:0000256" key="6">
    <source>
        <dbReference type="ARBA" id="ARBA00022737"/>
    </source>
</evidence>
<dbReference type="Proteomes" id="UP001054252">
    <property type="component" value="Unassembled WGS sequence"/>
</dbReference>
<evidence type="ECO:0000256" key="7">
    <source>
        <dbReference type="ARBA" id="ARBA00022989"/>
    </source>
</evidence>
<evidence type="ECO:0000313" key="13">
    <source>
        <dbReference type="Proteomes" id="UP001054252"/>
    </source>
</evidence>
<evidence type="ECO:0000256" key="10">
    <source>
        <dbReference type="SAM" id="SignalP"/>
    </source>
</evidence>
<dbReference type="SUPFAM" id="SSF52058">
    <property type="entry name" value="L domain-like"/>
    <property type="match status" value="1"/>
</dbReference>
<keyword evidence="3" id="KW-0433">Leucine-rich repeat</keyword>
<comment type="caution">
    <text evidence="12">The sequence shown here is derived from an EMBL/GenBank/DDBJ whole genome shotgun (WGS) entry which is preliminary data.</text>
</comment>
<keyword evidence="13" id="KW-1185">Reference proteome</keyword>
<dbReference type="FunFam" id="3.80.10.10:FF:000400">
    <property type="entry name" value="Nuclear pore complex protein NUP107"/>
    <property type="match status" value="1"/>
</dbReference>
<feature type="domain" description="Leucine-rich repeat-containing N-terminal plant-type" evidence="11">
    <location>
        <begin position="32"/>
        <end position="70"/>
    </location>
</feature>
<dbReference type="FunFam" id="3.80.10.10:FF:000041">
    <property type="entry name" value="LRR receptor-like serine/threonine-protein kinase ERECTA"/>
    <property type="match status" value="1"/>
</dbReference>
<name>A0AAV5MX07_9ROSI</name>
<dbReference type="Pfam" id="PF13855">
    <property type="entry name" value="LRR_8"/>
    <property type="match status" value="1"/>
</dbReference>
<keyword evidence="5 10" id="KW-0732">Signal</keyword>
<feature type="chain" id="PRO_5043585311" description="Leucine-rich repeat-containing N-terminal plant-type domain-containing protein" evidence="10">
    <location>
        <begin position="25"/>
        <end position="313"/>
    </location>
</feature>
<comment type="subcellular location">
    <subcellularLocation>
        <location evidence="1">Membrane</location>
        <topology evidence="1">Single-pass type I membrane protein</topology>
    </subcellularLocation>
</comment>
<dbReference type="GO" id="GO:0016020">
    <property type="term" value="C:membrane"/>
    <property type="evidence" value="ECO:0007669"/>
    <property type="project" value="UniProtKB-SubCell"/>
</dbReference>
<keyword evidence="4" id="KW-0812">Transmembrane</keyword>
<comment type="similarity">
    <text evidence="2">Belongs to the RLP family.</text>
</comment>
<proteinExistence type="inferred from homology"/>
<keyword evidence="9" id="KW-0325">Glycoprotein</keyword>
<reference evidence="12 13" key="1">
    <citation type="journal article" date="2021" name="Commun. Biol.">
        <title>The genome of Shorea leprosula (Dipterocarpaceae) highlights the ecological relevance of drought in aseasonal tropical rainforests.</title>
        <authorList>
            <person name="Ng K.K.S."/>
            <person name="Kobayashi M.J."/>
            <person name="Fawcett J.A."/>
            <person name="Hatakeyama M."/>
            <person name="Paape T."/>
            <person name="Ng C.H."/>
            <person name="Ang C.C."/>
            <person name="Tnah L.H."/>
            <person name="Lee C.T."/>
            <person name="Nishiyama T."/>
            <person name="Sese J."/>
            <person name="O'Brien M.J."/>
            <person name="Copetti D."/>
            <person name="Mohd Noor M.I."/>
            <person name="Ong R.C."/>
            <person name="Putra M."/>
            <person name="Sireger I.Z."/>
            <person name="Indrioko S."/>
            <person name="Kosugi Y."/>
            <person name="Izuno A."/>
            <person name="Isagi Y."/>
            <person name="Lee S.L."/>
            <person name="Shimizu K.K."/>
        </authorList>
    </citation>
    <scope>NUCLEOTIDE SEQUENCE [LARGE SCALE GENOMIC DNA]</scope>
    <source>
        <strain evidence="12">214</strain>
    </source>
</reference>